<evidence type="ECO:0000256" key="11">
    <source>
        <dbReference type="ARBA" id="ARBA00023136"/>
    </source>
</evidence>
<evidence type="ECO:0000313" key="22">
    <source>
        <dbReference type="VGNC" id="VGNC:1639"/>
    </source>
</evidence>
<dbReference type="GO" id="GO:0005178">
    <property type="term" value="F:integrin binding"/>
    <property type="evidence" value="ECO:0007669"/>
    <property type="project" value="InterPro"/>
</dbReference>
<dbReference type="InterPro" id="IPR036179">
    <property type="entry name" value="Ig-like_dom_sf"/>
</dbReference>
<dbReference type="GeneID" id="457059"/>
<comment type="function">
    <text evidence="15">Cell adhesion glycoprotein predominantly expressed on the surface of endothelial cells that plays an important role in immune surveillance and inflammation. Acts as a major regulator of leukocyte adhesion to the endothelium through interaction with different types of integrins. During inflammatory responses, binds ligands on the surface of activated endothelial cells to initiate the activation of calcium channels and the plasma membrane-associated small GTPase RAC1 leading to leukocyte transendothelial migration. Also serves as a quality-control checkpoint for entry into bone marrow by providing a 'don't-eat-me' stamping in the context of major histocompatibility complex (MHC) class-I presentation.</text>
</comment>
<dbReference type="Proteomes" id="UP000002277">
    <property type="component" value="Chromosome 1"/>
</dbReference>
<dbReference type="PANTHER" id="PTHR13771:SF14">
    <property type="entry name" value="VASCULAR CELL ADHESION PROTEIN 1"/>
    <property type="match status" value="1"/>
</dbReference>
<accession>A0A2I3RAK0</accession>
<dbReference type="PRINTS" id="PR01474">
    <property type="entry name" value="VCAM1"/>
</dbReference>
<dbReference type="PRINTS" id="PR01472">
    <property type="entry name" value="ICAMVCAM1"/>
</dbReference>
<keyword evidence="4" id="KW-0964">Secreted</keyword>
<dbReference type="PANTHER" id="PTHR13771">
    <property type="entry name" value="INTERCELLULAR ADHESION MOLECULE"/>
    <property type="match status" value="1"/>
</dbReference>
<dbReference type="InterPro" id="IPR047012">
    <property type="entry name" value="ICAM_VCAM"/>
</dbReference>
<dbReference type="GO" id="GO:0098609">
    <property type="term" value="P:cell-cell adhesion"/>
    <property type="evidence" value="ECO:0007669"/>
    <property type="project" value="InterPro"/>
</dbReference>
<reference evidence="20" key="3">
    <citation type="submission" date="2025-09" db="UniProtKB">
        <authorList>
            <consortium name="Ensembl"/>
        </authorList>
    </citation>
    <scope>IDENTIFICATION</scope>
</reference>
<dbReference type="Gene3D" id="2.60.40.10">
    <property type="entry name" value="Immunoglobulins"/>
    <property type="match status" value="5"/>
</dbReference>
<evidence type="ECO:0000256" key="13">
    <source>
        <dbReference type="ARBA" id="ARBA00023180"/>
    </source>
</evidence>
<comment type="subcellular location">
    <subcellularLocation>
        <location evidence="1">Cell membrane</location>
        <topology evidence="1">Single-pass type I membrane protein</topology>
    </subcellularLocation>
    <subcellularLocation>
        <location evidence="2">Secreted</location>
    </subcellularLocation>
</comment>
<feature type="domain" description="Ig-like" evidence="19">
    <location>
        <begin position="25"/>
        <end position="105"/>
    </location>
</feature>
<dbReference type="SMART" id="SM00408">
    <property type="entry name" value="IGc2"/>
    <property type="match status" value="3"/>
</dbReference>
<evidence type="ECO:0000256" key="9">
    <source>
        <dbReference type="ARBA" id="ARBA00022889"/>
    </source>
</evidence>
<keyword evidence="3" id="KW-1003">Cell membrane</keyword>
<dbReference type="Pfam" id="PF07679">
    <property type="entry name" value="I-set"/>
    <property type="match status" value="1"/>
</dbReference>
<evidence type="ECO:0000256" key="10">
    <source>
        <dbReference type="ARBA" id="ARBA00022989"/>
    </source>
</evidence>
<dbReference type="GO" id="GO:0005886">
    <property type="term" value="C:plasma membrane"/>
    <property type="evidence" value="ECO:0007669"/>
    <property type="project" value="UniProtKB-SubCell"/>
</dbReference>
<keyword evidence="21" id="KW-1185">Reference proteome</keyword>
<dbReference type="AlphaFoldDB" id="A0A2I3RAK0"/>
<feature type="domain" description="Ig-like" evidence="19">
    <location>
        <begin position="419"/>
        <end position="503"/>
    </location>
</feature>
<reference evidence="20 21" key="1">
    <citation type="journal article" date="2005" name="Nature">
        <title>Initial sequence of the chimpanzee genome and comparison with the human genome.</title>
        <authorList>
            <consortium name="Chimpanzee sequencing and analysis consortium"/>
        </authorList>
    </citation>
    <scope>NUCLEOTIDE SEQUENCE [LARGE SCALE GENOMIC DNA]</scope>
</reference>
<dbReference type="FunFam" id="2.60.40.10:FF:000671">
    <property type="entry name" value="Vascular cell adhesion molecule 1"/>
    <property type="match status" value="2"/>
</dbReference>
<evidence type="ECO:0000256" key="12">
    <source>
        <dbReference type="ARBA" id="ARBA00023157"/>
    </source>
</evidence>
<keyword evidence="13" id="KW-0325">Glycoprotein</keyword>
<gene>
    <name evidence="20 22" type="primary">VCAM1</name>
</gene>
<evidence type="ECO:0000256" key="1">
    <source>
        <dbReference type="ARBA" id="ARBA00004251"/>
    </source>
</evidence>
<dbReference type="InterPro" id="IPR003598">
    <property type="entry name" value="Ig_sub2"/>
</dbReference>
<keyword evidence="8" id="KW-0832">Ubl conjugation</keyword>
<keyword evidence="14" id="KW-0393">Immunoglobulin domain</keyword>
<dbReference type="SMART" id="SM00409">
    <property type="entry name" value="IG"/>
    <property type="match status" value="3"/>
</dbReference>
<dbReference type="Pfam" id="PF05790">
    <property type="entry name" value="C2-set"/>
    <property type="match status" value="2"/>
</dbReference>
<evidence type="ECO:0000256" key="2">
    <source>
        <dbReference type="ARBA" id="ARBA00004613"/>
    </source>
</evidence>
<dbReference type="Bgee" id="ENSPTRG00000001009">
    <property type="expression patterns" value="Expressed in spleen and 21 other cell types or tissues"/>
</dbReference>
<evidence type="ECO:0000256" key="18">
    <source>
        <dbReference type="SAM" id="SignalP"/>
    </source>
</evidence>
<dbReference type="CDD" id="cd20943">
    <property type="entry name" value="IgI_VCAM-1"/>
    <property type="match status" value="1"/>
</dbReference>
<evidence type="ECO:0000256" key="16">
    <source>
        <dbReference type="ARBA" id="ARBA00071085"/>
    </source>
</evidence>
<keyword evidence="7" id="KW-0677">Repeat</keyword>
<evidence type="ECO:0000259" key="19">
    <source>
        <dbReference type="PROSITE" id="PS50835"/>
    </source>
</evidence>
<dbReference type="InterPro" id="IPR003987">
    <property type="entry name" value="ICAM_VCAM_N"/>
</dbReference>
<accession>A0A2J8MHN6</accession>
<evidence type="ECO:0000256" key="6">
    <source>
        <dbReference type="ARBA" id="ARBA00022729"/>
    </source>
</evidence>
<feature type="transmembrane region" description="Helical" evidence="17">
    <location>
        <begin position="519"/>
        <end position="539"/>
    </location>
</feature>
<dbReference type="FunFam" id="2.60.40.10:FF:000782">
    <property type="entry name" value="Vascular cell adhesion molecule 1"/>
    <property type="match status" value="1"/>
</dbReference>
<dbReference type="InterPro" id="IPR003989">
    <property type="entry name" value="VCAM-1"/>
</dbReference>
<dbReference type="EMBL" id="AACZ04027441">
    <property type="status" value="NOT_ANNOTATED_CDS"/>
    <property type="molecule type" value="Genomic_DNA"/>
</dbReference>
<keyword evidence="6 18" id="KW-0732">Signal</keyword>
<dbReference type="CTD" id="7412"/>
<proteinExistence type="predicted"/>
<keyword evidence="10 17" id="KW-1133">Transmembrane helix</keyword>
<evidence type="ECO:0000256" key="7">
    <source>
        <dbReference type="ARBA" id="ARBA00022737"/>
    </source>
</evidence>
<dbReference type="InterPro" id="IPR007110">
    <property type="entry name" value="Ig-like_dom"/>
</dbReference>
<protein>
    <recommendedName>
        <fullName evidence="16">Vascular cell adhesion protein 1</fullName>
    </recommendedName>
</protein>
<evidence type="ECO:0000256" key="14">
    <source>
        <dbReference type="ARBA" id="ARBA00023319"/>
    </source>
</evidence>
<evidence type="ECO:0000256" key="5">
    <source>
        <dbReference type="ARBA" id="ARBA00022692"/>
    </source>
</evidence>
<dbReference type="GeneTree" id="ENSGT00940000156511"/>
<dbReference type="SMR" id="A0A2I3RAK0"/>
<dbReference type="InterPro" id="IPR008424">
    <property type="entry name" value="Ig_C2-set"/>
</dbReference>
<keyword evidence="11 17" id="KW-0472">Membrane</keyword>
<evidence type="ECO:0000256" key="3">
    <source>
        <dbReference type="ARBA" id="ARBA00022475"/>
    </source>
</evidence>
<keyword evidence="9" id="KW-0130">Cell adhesion</keyword>
<dbReference type="Pfam" id="PF13927">
    <property type="entry name" value="Ig_3"/>
    <property type="match status" value="2"/>
</dbReference>
<evidence type="ECO:0000256" key="17">
    <source>
        <dbReference type="SAM" id="Phobius"/>
    </source>
</evidence>
<feature type="signal peptide" evidence="18">
    <location>
        <begin position="1"/>
        <end position="24"/>
    </location>
</feature>
<evidence type="ECO:0000313" key="20">
    <source>
        <dbReference type="Ensembl" id="ENSPTRP00000061658.1"/>
    </source>
</evidence>
<name>A0A2I3RAK0_PANTR</name>
<dbReference type="FunFam" id="2.60.40.10:FF:000625">
    <property type="entry name" value="Vascular cell adhesion molecule 1"/>
    <property type="match status" value="1"/>
</dbReference>
<dbReference type="GO" id="GO:0005576">
    <property type="term" value="C:extracellular region"/>
    <property type="evidence" value="ECO:0007669"/>
    <property type="project" value="UniProtKB-SubCell"/>
</dbReference>
<keyword evidence="5 17" id="KW-0812">Transmembrane</keyword>
<dbReference type="CDD" id="cd07689">
    <property type="entry name" value="IgC2_VCAM-1"/>
    <property type="match status" value="2"/>
</dbReference>
<feature type="domain" description="Ig-like" evidence="19">
    <location>
        <begin position="330"/>
        <end position="414"/>
    </location>
</feature>
<reference evidence="20" key="2">
    <citation type="submission" date="2025-08" db="UniProtKB">
        <authorList>
            <consortium name="Ensembl"/>
        </authorList>
    </citation>
    <scope>IDENTIFICATION</scope>
</reference>
<sequence>MPGKMVVILGASNILWIMFAASQAFKIETTPESRYLAQIGDSVSLTCSTTGCESPFFSWRTQIDSPLNGKVTNEGTTSTLTMNPVSFGNEHSYLCTATCESRKLEKGIQVEIYSFPKDPEIHLSGPLEAGKPITVKCSVADVYPFDRLEIDLLKGDHLMKSQEFLEDADRKSLETKSLEVTFTPVIEDIGKVLVCRAKLHIDEMDSVPTERQAVKELQVYTFPRDPEIEMSGDLVNGSSVTVSCKVPSVYPLDRLEIELLKGETILKNIEFLEDTDMKSLENKSLEMTFIPTIEDTGKALVCQAKLHIDDMEFEPKQRQSTQTLYVNVAPRDTIVLVSPSSILEEGSSVNMTCLSQGFPAPKILWSRQLPNGELQPLSENATLTLISTKMEDSGVYLCEGINQAGRSRKEVELIIQVTPKDIKLTAFPSESVKEGDTVIISCTCGNVPETWIILKKKAETGDTVLKSIDGAYTIRKAQLKDAGVYECESKNKVGSQLRSLTLDVQGRENSKDYFSPELLVLYFASSLVIPAIGMIIYFARKANMKGSYSLVEAQKSKV</sequence>
<dbReference type="SUPFAM" id="SSF48726">
    <property type="entry name" value="Immunoglobulin"/>
    <property type="match status" value="5"/>
</dbReference>
<dbReference type="InterPro" id="IPR003599">
    <property type="entry name" value="Ig_sub"/>
</dbReference>
<dbReference type="Ensembl" id="ENSPTRT00000083564.1">
    <property type="protein sequence ID" value="ENSPTRP00000061658.1"/>
    <property type="gene ID" value="ENSPTRG00000001009.5"/>
</dbReference>
<keyword evidence="12" id="KW-1015">Disulfide bond</keyword>
<dbReference type="VGNC" id="VGNC:1639">
    <property type="gene designation" value="VCAM1"/>
</dbReference>
<dbReference type="PROSITE" id="PS50835">
    <property type="entry name" value="IG_LIKE"/>
    <property type="match status" value="3"/>
</dbReference>
<evidence type="ECO:0000256" key="8">
    <source>
        <dbReference type="ARBA" id="ARBA00022843"/>
    </source>
</evidence>
<dbReference type="RefSeq" id="XP_016778750.1">
    <property type="nucleotide sequence ID" value="XM_016923261.4"/>
</dbReference>
<dbReference type="InterPro" id="IPR013098">
    <property type="entry name" value="Ig_I-set"/>
</dbReference>
<dbReference type="FunFam" id="2.60.40.10:FF:000817">
    <property type="entry name" value="Vascular cell adhesion molecule 1"/>
    <property type="match status" value="1"/>
</dbReference>
<evidence type="ECO:0000256" key="15">
    <source>
        <dbReference type="ARBA" id="ARBA00053967"/>
    </source>
</evidence>
<dbReference type="InterPro" id="IPR013783">
    <property type="entry name" value="Ig-like_fold"/>
</dbReference>
<evidence type="ECO:0000313" key="21">
    <source>
        <dbReference type="Proteomes" id="UP000002277"/>
    </source>
</evidence>
<evidence type="ECO:0000256" key="4">
    <source>
        <dbReference type="ARBA" id="ARBA00022525"/>
    </source>
</evidence>
<feature type="chain" id="PRO_5015081092" description="Vascular cell adhesion protein 1" evidence="18">
    <location>
        <begin position="25"/>
        <end position="558"/>
    </location>
</feature>
<dbReference type="CDD" id="cd04979">
    <property type="entry name" value="Ig_Semaphorin_C"/>
    <property type="match status" value="1"/>
</dbReference>
<organism evidence="20 21">
    <name type="scientific">Pan troglodytes</name>
    <name type="common">Chimpanzee</name>
    <dbReference type="NCBI Taxonomy" id="9598"/>
    <lineage>
        <taxon>Eukaryota</taxon>
        <taxon>Metazoa</taxon>
        <taxon>Chordata</taxon>
        <taxon>Craniata</taxon>
        <taxon>Vertebrata</taxon>
        <taxon>Euteleostomi</taxon>
        <taxon>Mammalia</taxon>
        <taxon>Eutheria</taxon>
        <taxon>Euarchontoglires</taxon>
        <taxon>Primates</taxon>
        <taxon>Haplorrhini</taxon>
        <taxon>Catarrhini</taxon>
        <taxon>Hominidae</taxon>
        <taxon>Pan</taxon>
    </lineage>
</organism>